<reference evidence="4" key="1">
    <citation type="submission" date="2016-09" db="EMBL/GenBank/DDBJ databases">
        <authorList>
            <person name="Lysoe E."/>
        </authorList>
    </citation>
    <scope>NUCLEOTIDE SEQUENCE [LARGE SCALE GENOMIC DNA]</scope>
    <source>
        <strain evidence="4">LJ96T</strain>
    </source>
</reference>
<dbReference type="RefSeq" id="WP_046966039.1">
    <property type="nucleotide sequence ID" value="NZ_CP017480.1"/>
</dbReference>
<evidence type="ECO:0000313" key="4">
    <source>
        <dbReference type="Proteomes" id="UP000182987"/>
    </source>
</evidence>
<dbReference type="NCBIfam" id="TIGR01541">
    <property type="entry name" value="tape_meas_lam_C"/>
    <property type="match status" value="1"/>
</dbReference>
<dbReference type="Pfam" id="PF06791">
    <property type="entry name" value="TMP_2"/>
    <property type="match status" value="1"/>
</dbReference>
<proteinExistence type="predicted"/>
<dbReference type="KEGG" id="lrz:BJI69_14360"/>
<dbReference type="OrthoDB" id="5950054at2"/>
<accession>A0A0G9HFE9</accession>
<evidence type="ECO:0000259" key="2">
    <source>
        <dbReference type="Pfam" id="PF09718"/>
    </source>
</evidence>
<keyword evidence="4" id="KW-1185">Reference proteome</keyword>
<dbReference type="STRING" id="1440763.BJI69_14360"/>
<dbReference type="Pfam" id="PF09718">
    <property type="entry name" value="Tape_meas_lam_C"/>
    <property type="match status" value="1"/>
</dbReference>
<feature type="domain" description="Bacteriophage tail tape measure C-terminal" evidence="2">
    <location>
        <begin position="637"/>
        <end position="711"/>
    </location>
</feature>
<dbReference type="EMBL" id="CP017480">
    <property type="protein sequence ID" value="APG04959.1"/>
    <property type="molecule type" value="Genomic_DNA"/>
</dbReference>
<dbReference type="PATRIC" id="fig|1440763.5.peg.2980"/>
<dbReference type="InterPro" id="IPR009628">
    <property type="entry name" value="Phage_tape_measure_N"/>
</dbReference>
<dbReference type="Proteomes" id="UP000182987">
    <property type="component" value="Chromosome"/>
</dbReference>
<feature type="domain" description="Bacteriophage tail tape measure N-terminal" evidence="1">
    <location>
        <begin position="107"/>
        <end position="301"/>
    </location>
</feature>
<protein>
    <submittedName>
        <fullName evidence="3">Phage tail tape measure protein</fullName>
    </submittedName>
</protein>
<evidence type="ECO:0000313" key="3">
    <source>
        <dbReference type="EMBL" id="APG04959.1"/>
    </source>
</evidence>
<sequence length="867" mass="91171">MTDQESIGTARIDVTVNTATMDVGVDTAKRKVSGLGAEAAAQFDKANASTKRYADSLLRQADMLGKTRAEQIAYNAQMKIGGDLGDQIAKKALANQAALTKATDDYVMSDKARAAAMRGVPAQVTDIVSGLATGQRPLSVLLQQGGQLKDMFGGVVPAAKALGASVLGLINPVTLLGGAAVALFAAWKGGSDEQTAFQKAIINTGNYANTTAQQLQAMAADLGGSNGKQHEAAGVLAEVAGSGKFTSEQLRLVASAAVAAGDGASDLVAQFAKLGDAPVKASVELNSTMHYLTASTYDQIKSLEDQGRTQEAATLAMQTYSAAVISRTNDVKANLGLLEKSWAGITGAARTAWDTMMDVGRPQSDQAKFDVLFQNRDAAKTLIDRGKGSMNFLGKTAQQYYDDATKELGAMQDANVAAQKKASQQANLQQANDAAISLSQQAQQYESDETKRAREIAAIHQQANDAIAKANLVGDKALADKIRASEAAAVAGIQSRAPKDKEKDLTIDLSSVWKDMTDQIEKNISADKKEIEQRARATIELNSYREAMEQRLKTDKQALDLQVQSLGMGQHQIDLQRQLLDVQKDADRDLAKLNEPSNRRTLTDDEYQSRLQAIKEYEDQRTQLIYDADAKVQAARGDWTNGAKRAIADIQYDASDTAASVGNLVQSTYGSLSDFIVNAATTGKASIKDLVSSILKEVARLEANKAAASLLSYGISYLTGSGYGGTGGSGGVDYNSSGFVSHVYAKGGVVDGAALSSYSNSIVDRPTTFAFARGAGLMGEAGPEAIIPLTRTADGKLGVKQVGGGGSAGDGVSVSVVVNADGSSDVSTQGDDARFGQQLGDAIKATVKQELAMAMRPGGALWRRQPA</sequence>
<name>A0A0G9HFE9_9GAMM</name>
<dbReference type="AlphaFoldDB" id="A0A0G9HFE9"/>
<evidence type="ECO:0000259" key="1">
    <source>
        <dbReference type="Pfam" id="PF06791"/>
    </source>
</evidence>
<gene>
    <name evidence="3" type="ORF">BJI69_14360</name>
</gene>
<organism evidence="3 4">
    <name type="scientific">Luteibacter rhizovicinus DSM 16549</name>
    <dbReference type="NCBI Taxonomy" id="1440763"/>
    <lineage>
        <taxon>Bacteria</taxon>
        <taxon>Pseudomonadati</taxon>
        <taxon>Pseudomonadota</taxon>
        <taxon>Gammaproteobacteria</taxon>
        <taxon>Lysobacterales</taxon>
        <taxon>Rhodanobacteraceae</taxon>
        <taxon>Luteibacter</taxon>
    </lineage>
</organism>
<dbReference type="InterPro" id="IPR006431">
    <property type="entry name" value="Phage_tape_meas_C"/>
</dbReference>